<feature type="compositionally biased region" description="Low complexity" evidence="1">
    <location>
        <begin position="396"/>
        <end position="416"/>
    </location>
</feature>
<organism evidence="4 5">
    <name type="scientific">[Myrmecia] bisecta</name>
    <dbReference type="NCBI Taxonomy" id="41462"/>
    <lineage>
        <taxon>Eukaryota</taxon>
        <taxon>Viridiplantae</taxon>
        <taxon>Chlorophyta</taxon>
        <taxon>core chlorophytes</taxon>
        <taxon>Trebouxiophyceae</taxon>
        <taxon>Trebouxiales</taxon>
        <taxon>Trebouxiaceae</taxon>
        <taxon>Myrmecia</taxon>
    </lineage>
</organism>
<dbReference type="Pfam" id="PF01471">
    <property type="entry name" value="PG_binding_1"/>
    <property type="match status" value="1"/>
</dbReference>
<keyword evidence="2" id="KW-1133">Transmembrane helix</keyword>
<gene>
    <name evidence="4" type="ORF">WJX72_012242</name>
</gene>
<feature type="compositionally biased region" description="Low complexity" evidence="1">
    <location>
        <begin position="295"/>
        <end position="310"/>
    </location>
</feature>
<feature type="region of interest" description="Disordered" evidence="1">
    <location>
        <begin position="275"/>
        <end position="313"/>
    </location>
</feature>
<evidence type="ECO:0000259" key="3">
    <source>
        <dbReference type="Pfam" id="PF01471"/>
    </source>
</evidence>
<evidence type="ECO:0000313" key="4">
    <source>
        <dbReference type="EMBL" id="KAK9811908.1"/>
    </source>
</evidence>
<feature type="region of interest" description="Disordered" evidence="1">
    <location>
        <begin position="326"/>
        <end position="465"/>
    </location>
</feature>
<comment type="caution">
    <text evidence="4">The sequence shown here is derived from an EMBL/GenBank/DDBJ whole genome shotgun (WGS) entry which is preliminary data.</text>
</comment>
<feature type="transmembrane region" description="Helical" evidence="2">
    <location>
        <begin position="160"/>
        <end position="178"/>
    </location>
</feature>
<evidence type="ECO:0000256" key="2">
    <source>
        <dbReference type="SAM" id="Phobius"/>
    </source>
</evidence>
<dbReference type="EMBL" id="JALJOR010000009">
    <property type="protein sequence ID" value="KAK9811908.1"/>
    <property type="molecule type" value="Genomic_DNA"/>
</dbReference>
<evidence type="ECO:0000313" key="5">
    <source>
        <dbReference type="Proteomes" id="UP001489004"/>
    </source>
</evidence>
<keyword evidence="5" id="KW-1185">Reference proteome</keyword>
<keyword evidence="2" id="KW-0812">Transmembrane</keyword>
<feature type="compositionally biased region" description="Polar residues" evidence="1">
    <location>
        <begin position="223"/>
        <end position="241"/>
    </location>
</feature>
<keyword evidence="2" id="KW-0472">Membrane</keyword>
<dbReference type="AlphaFoldDB" id="A0AAW1PPH8"/>
<evidence type="ECO:0000256" key="1">
    <source>
        <dbReference type="SAM" id="MobiDB-lite"/>
    </source>
</evidence>
<protein>
    <recommendedName>
        <fullName evidence="3">Peptidoglycan binding-like domain-containing protein</fullName>
    </recommendedName>
</protein>
<dbReference type="InterPro" id="IPR002477">
    <property type="entry name" value="Peptidoglycan-bd-like"/>
</dbReference>
<proteinExistence type="predicted"/>
<name>A0AAW1PPH8_9CHLO</name>
<dbReference type="Gene3D" id="1.10.101.10">
    <property type="entry name" value="PGBD-like superfamily/PGBD"/>
    <property type="match status" value="1"/>
</dbReference>
<dbReference type="Proteomes" id="UP001489004">
    <property type="component" value="Unassembled WGS sequence"/>
</dbReference>
<dbReference type="InterPro" id="IPR036365">
    <property type="entry name" value="PGBD-like_sf"/>
</dbReference>
<feature type="region of interest" description="Disordered" evidence="1">
    <location>
        <begin position="212"/>
        <end position="245"/>
    </location>
</feature>
<sequence length="465" mass="50519">MQTSAFAGLWPCCAVSASGRPKSRATRASVVDDFAAEYTSRIQQLKGQGVRVYDFGMDHLHEGCDGKEVAALQDYLHEEGFFNAPQGSTGFYGAITTQSVKAWQTSQNIPPTGSFGNLSREVYLQQQETRMQKRFPGVSMSVPTIQSWVLRLPKPRGDQLLGAAMLLGLLYGIFYTALKTWRSKKDVREWRRLEKEIDAIRADEKRNVYRRRLKTLKPDDSTDSTGLTPPSQSGPNPTITPDQGAKRQFVEDLSDREEWASDYSRQVGKWGRTIDDDRLGKAGAPGGSILRPGLAPAGAAQAQQQQAQGPYTDKARYEDYRPTLGAAAYRNGGDSLPPNVRPNARSRISRYADESEAPSQPPYGTVSEPRGGSRGSRSARDSTPQQAASPKRRGLSAADPAAASDSESDSQAAPAEGTEGDLPDAPPVDDGSIIREQNSWSKSTDGGIPSFPAVFGSYKAPPAKK</sequence>
<dbReference type="InterPro" id="IPR036366">
    <property type="entry name" value="PGBDSf"/>
</dbReference>
<feature type="domain" description="Peptidoglycan binding-like" evidence="3">
    <location>
        <begin position="66"/>
        <end position="117"/>
    </location>
</feature>
<dbReference type="SUPFAM" id="SSF47090">
    <property type="entry name" value="PGBD-like"/>
    <property type="match status" value="1"/>
</dbReference>
<feature type="compositionally biased region" description="Polar residues" evidence="1">
    <location>
        <begin position="435"/>
        <end position="444"/>
    </location>
</feature>
<reference evidence="4 5" key="1">
    <citation type="journal article" date="2024" name="Nat. Commun.">
        <title>Phylogenomics reveals the evolutionary origins of lichenization in chlorophyte algae.</title>
        <authorList>
            <person name="Puginier C."/>
            <person name="Libourel C."/>
            <person name="Otte J."/>
            <person name="Skaloud P."/>
            <person name="Haon M."/>
            <person name="Grisel S."/>
            <person name="Petersen M."/>
            <person name="Berrin J.G."/>
            <person name="Delaux P.M."/>
            <person name="Dal Grande F."/>
            <person name="Keller J."/>
        </authorList>
    </citation>
    <scope>NUCLEOTIDE SEQUENCE [LARGE SCALE GENOMIC DNA]</scope>
    <source>
        <strain evidence="4 5">SAG 2043</strain>
    </source>
</reference>
<accession>A0AAW1PPH8</accession>